<dbReference type="Gene3D" id="2.30.29.30">
    <property type="entry name" value="Pleckstrin-homology domain (PH domain)/Phosphotyrosine-binding domain (PTB)"/>
    <property type="match status" value="1"/>
</dbReference>
<dbReference type="InterPro" id="IPR001895">
    <property type="entry name" value="RASGEF_cat_dom"/>
</dbReference>
<dbReference type="VEuPathDB" id="FungiDB:AeMF1_016964"/>
<evidence type="ECO:0000259" key="6">
    <source>
        <dbReference type="PROSITE" id="PS50003"/>
    </source>
</evidence>
<evidence type="ECO:0000256" key="1">
    <source>
        <dbReference type="ARBA" id="ARBA00022737"/>
    </source>
</evidence>
<dbReference type="PROSITE" id="PS50009">
    <property type="entry name" value="RASGEF_CAT"/>
    <property type="match status" value="1"/>
</dbReference>
<dbReference type="Pfam" id="PF00617">
    <property type="entry name" value="RasGEF"/>
    <property type="match status" value="1"/>
</dbReference>
<dbReference type="SUPFAM" id="SSF50156">
    <property type="entry name" value="PDZ domain-like"/>
    <property type="match status" value="1"/>
</dbReference>
<sequence length="1334" mass="149628">MSSAGEETTAEVLRSGRDMLRDLWSFESEDDAKNPAEEESTRPSSLQSSVSSARSSSARSSTTLDEIERRAFASIENGISNLDVNFSTHRGSSVVHEGWLVKRGHNWKTWKKRWFVLTSDAKLEYFKKRNRKKSKGKVDLRDGIIRIQYVDVQSAQYTYAFCVLKGFYTLLCSCETAAEADVWVRSLRQVRLQRPTEFEGLSHHVGMFPTERSMQALLDLEGVGLVSQLLRFQRRVLSSGSSYSSASSSSILSVQVVISAVADTISAATILAFIHEMEEQLVRTHHALLFPHHLPSDHTVTLEDHLGIRVVLEDRVFLPVYDVFYKLLPDVPTARVQRHLTTLRTLPASRIFDGINLGDTDWSDAIASFAALDTASLPTHKLRIFQRTVDILGPSFAASSQAFRYLCIHATLENVALQATVLRLVQRHLPIPGLDSSIAALAEAIVWIANFDPTSCSAPDSATAAAVSVSFATPELGIQFAPHWSAERGARVFAVQKNSQANLSASVTPGLVLIAVNDIFVTMTSLMDIVTLIRHAVLPKRLVFLPEAELDAFLTPDCHHYLLCSAAYRGEVSTVQFILERCPYVNIHTRWTWQTDLFNMDKLANVPETALHAAVHGGHIELVSYLLDDLALDPNILNSHFESPLHAMVVHIAEIAPLLVTRGGLVDAPDKGGQTPLLVQCRLGSKEGVITLVGLGANVQTKAWATGMTPLLECARLGHVGLVDFLLHRGAHVNDVSHDKETALHFAAASGNLELIKRLLQSGASTTLPNRDGLIPAMLLLKQHKTLRSDHIVPCFRALVQSPSTMQCSDIWGCYIVHFATSLEPRMMKEVMEVCLEKGANGHVEDIFGDSAKDYRKHPKDHGEYVPPTSFMRHLHVTVVDADSNRAHIQNGKIEDILSYLVADKSTQLSEIVSFILNFQAYMDIPELLALFKTKYGHHDAKYTLKHAWSVMAGGSFLRDNHPGGLLFLSLLGLFYPHLTTTEPFLECLQLIGSSTTAMQQHITKFQYFYNVGKPDMLYHDLYLHMIEMYEDKHAERSLKMERLALTTSPFGFAKQCTLLTHALFCHIPIRQLLTPKCQDVGFLSASHWFQHLSSVVVNYILMEDSPTARARVICFFIDVAELCFMSFQNFDTFIAIIYALKSTPIFRLKITFAHVGREYTEKLQRVQTYTQSGCREMNRVMKTVEPPCMPYLGLYLQNVVGLHELPKYEEDMIVNFNRLRILGGMAQDLMKYQAVHFPFHSNHAIEEILHVTLAYPTEEEKYNRSHAVESKEDIENFNEEMEQREQGNTDTMEPTRDSLGSSSWTSRLRMNSTSQRAPKLLPFLVTTPVEPMI</sequence>
<feature type="domain" description="Ras-GEF" evidence="7">
    <location>
        <begin position="1049"/>
        <end position="1272"/>
    </location>
</feature>
<feature type="region of interest" description="Disordered" evidence="5">
    <location>
        <begin position="27"/>
        <end position="62"/>
    </location>
</feature>
<dbReference type="SUPFAM" id="SSF48366">
    <property type="entry name" value="Ras GEF"/>
    <property type="match status" value="1"/>
</dbReference>
<evidence type="ECO:0000256" key="2">
    <source>
        <dbReference type="ARBA" id="ARBA00023043"/>
    </source>
</evidence>
<dbReference type="Gene3D" id="1.25.40.20">
    <property type="entry name" value="Ankyrin repeat-containing domain"/>
    <property type="match status" value="1"/>
</dbReference>
<dbReference type="PROSITE" id="PS50297">
    <property type="entry name" value="ANK_REP_REGION"/>
    <property type="match status" value="2"/>
</dbReference>
<proteinExistence type="predicted"/>
<dbReference type="FunFam" id="2.30.29.30:FF:000286">
    <property type="entry name" value="PH-protein kinase domain containing protein"/>
    <property type="match status" value="1"/>
</dbReference>
<evidence type="ECO:0000256" key="5">
    <source>
        <dbReference type="SAM" id="MobiDB-lite"/>
    </source>
</evidence>
<gene>
    <name evidence="8" type="ORF">Ae201684_007097</name>
</gene>
<reference evidence="8 9" key="1">
    <citation type="submission" date="2019-07" db="EMBL/GenBank/DDBJ databases">
        <title>Genomics analysis of Aphanomyces spp. identifies a new class of oomycete effector associated with host adaptation.</title>
        <authorList>
            <person name="Gaulin E."/>
        </authorList>
    </citation>
    <scope>NUCLEOTIDE SEQUENCE [LARGE SCALE GENOMIC DNA]</scope>
    <source>
        <strain evidence="8 9">ATCC 201684</strain>
    </source>
</reference>
<feature type="region of interest" description="Disordered" evidence="5">
    <location>
        <begin position="1281"/>
        <end position="1312"/>
    </location>
</feature>
<dbReference type="InterPro" id="IPR051631">
    <property type="entry name" value="Ankyrin-KH/SAM_domain"/>
</dbReference>
<dbReference type="PROSITE" id="PS50003">
    <property type="entry name" value="PH_DOMAIN"/>
    <property type="match status" value="1"/>
</dbReference>
<dbReference type="SMART" id="SM00233">
    <property type="entry name" value="PH"/>
    <property type="match status" value="1"/>
</dbReference>
<dbReference type="InterPro" id="IPR036770">
    <property type="entry name" value="Ankyrin_rpt-contain_sf"/>
</dbReference>
<keyword evidence="4" id="KW-0344">Guanine-nucleotide releasing factor</keyword>
<feature type="repeat" description="ANK" evidence="3">
    <location>
        <begin position="706"/>
        <end position="738"/>
    </location>
</feature>
<evidence type="ECO:0000259" key="7">
    <source>
        <dbReference type="PROSITE" id="PS50009"/>
    </source>
</evidence>
<comment type="caution">
    <text evidence="8">The sequence shown here is derived from an EMBL/GenBank/DDBJ whole genome shotgun (WGS) entry which is preliminary data.</text>
</comment>
<dbReference type="Gene3D" id="1.10.840.10">
    <property type="entry name" value="Ras guanine-nucleotide exchange factors catalytic domain"/>
    <property type="match status" value="1"/>
</dbReference>
<keyword evidence="2 3" id="KW-0040">ANK repeat</keyword>
<dbReference type="EMBL" id="VJMJ01000088">
    <property type="protein sequence ID" value="KAF0736647.1"/>
    <property type="molecule type" value="Genomic_DNA"/>
</dbReference>
<protein>
    <recommendedName>
        <fullName evidence="10">PH domain-containing protein</fullName>
    </recommendedName>
</protein>
<keyword evidence="9" id="KW-1185">Reference proteome</keyword>
<feature type="compositionally biased region" description="Low complexity" evidence="5">
    <location>
        <begin position="42"/>
        <end position="62"/>
    </location>
</feature>
<evidence type="ECO:0000313" key="9">
    <source>
        <dbReference type="Proteomes" id="UP000481153"/>
    </source>
</evidence>
<dbReference type="SUPFAM" id="SSF48403">
    <property type="entry name" value="Ankyrin repeat"/>
    <property type="match status" value="1"/>
</dbReference>
<evidence type="ECO:0000256" key="4">
    <source>
        <dbReference type="PROSITE-ProRule" id="PRU00168"/>
    </source>
</evidence>
<dbReference type="PANTHER" id="PTHR23206">
    <property type="entry name" value="MASK PROTEIN"/>
    <property type="match status" value="1"/>
</dbReference>
<dbReference type="SMART" id="SM00147">
    <property type="entry name" value="RasGEF"/>
    <property type="match status" value="1"/>
</dbReference>
<dbReference type="GO" id="GO:0045087">
    <property type="term" value="P:innate immune response"/>
    <property type="evidence" value="ECO:0007669"/>
    <property type="project" value="TreeGrafter"/>
</dbReference>
<dbReference type="PROSITE" id="PS50088">
    <property type="entry name" value="ANK_REPEAT"/>
    <property type="match status" value="2"/>
</dbReference>
<evidence type="ECO:0008006" key="10">
    <source>
        <dbReference type="Google" id="ProtNLM"/>
    </source>
</evidence>
<keyword evidence="1" id="KW-0677">Repeat</keyword>
<dbReference type="InterPro" id="IPR023578">
    <property type="entry name" value="Ras_GEF_dom_sf"/>
</dbReference>
<feature type="compositionally biased region" description="Basic and acidic residues" evidence="5">
    <location>
        <begin position="31"/>
        <end position="41"/>
    </location>
</feature>
<dbReference type="InterPro" id="IPR011993">
    <property type="entry name" value="PH-like_dom_sf"/>
</dbReference>
<organism evidence="8 9">
    <name type="scientific">Aphanomyces euteiches</name>
    <dbReference type="NCBI Taxonomy" id="100861"/>
    <lineage>
        <taxon>Eukaryota</taxon>
        <taxon>Sar</taxon>
        <taxon>Stramenopiles</taxon>
        <taxon>Oomycota</taxon>
        <taxon>Saprolegniomycetes</taxon>
        <taxon>Saprolegniales</taxon>
        <taxon>Verrucalvaceae</taxon>
        <taxon>Aphanomyces</taxon>
    </lineage>
</organism>
<dbReference type="Pfam" id="PF00169">
    <property type="entry name" value="PH"/>
    <property type="match status" value="1"/>
</dbReference>
<feature type="compositionally biased region" description="Polar residues" evidence="5">
    <location>
        <begin position="1289"/>
        <end position="1312"/>
    </location>
</feature>
<evidence type="ECO:0000313" key="8">
    <source>
        <dbReference type="EMBL" id="KAF0736647.1"/>
    </source>
</evidence>
<dbReference type="InterPro" id="IPR001849">
    <property type="entry name" value="PH_domain"/>
</dbReference>
<evidence type="ECO:0000256" key="3">
    <source>
        <dbReference type="PROSITE-ProRule" id="PRU00023"/>
    </source>
</evidence>
<dbReference type="PANTHER" id="PTHR23206:SF7">
    <property type="entry name" value="PROTEIN KINASE DOMAIN-CONTAINING PROTEIN"/>
    <property type="match status" value="1"/>
</dbReference>
<dbReference type="InterPro" id="IPR036034">
    <property type="entry name" value="PDZ_sf"/>
</dbReference>
<name>A0A6G0X978_9STRA</name>
<feature type="domain" description="PH" evidence="6">
    <location>
        <begin position="93"/>
        <end position="192"/>
    </location>
</feature>
<dbReference type="Pfam" id="PF12796">
    <property type="entry name" value="Ank_2"/>
    <property type="match status" value="1"/>
</dbReference>
<dbReference type="SUPFAM" id="SSF50729">
    <property type="entry name" value="PH domain-like"/>
    <property type="match status" value="1"/>
</dbReference>
<dbReference type="GO" id="GO:0005737">
    <property type="term" value="C:cytoplasm"/>
    <property type="evidence" value="ECO:0007669"/>
    <property type="project" value="TreeGrafter"/>
</dbReference>
<dbReference type="Proteomes" id="UP000481153">
    <property type="component" value="Unassembled WGS sequence"/>
</dbReference>
<dbReference type="GO" id="GO:0005085">
    <property type="term" value="F:guanyl-nucleotide exchange factor activity"/>
    <property type="evidence" value="ECO:0007669"/>
    <property type="project" value="UniProtKB-KW"/>
</dbReference>
<feature type="repeat" description="ANK" evidence="3">
    <location>
        <begin position="739"/>
        <end position="771"/>
    </location>
</feature>
<dbReference type="InterPro" id="IPR036964">
    <property type="entry name" value="RASGEF_cat_dom_sf"/>
</dbReference>
<accession>A0A6G0X978</accession>
<dbReference type="GO" id="GO:0007264">
    <property type="term" value="P:small GTPase-mediated signal transduction"/>
    <property type="evidence" value="ECO:0007669"/>
    <property type="project" value="InterPro"/>
</dbReference>
<dbReference type="SMART" id="SM00248">
    <property type="entry name" value="ANK"/>
    <property type="match status" value="5"/>
</dbReference>
<dbReference type="Pfam" id="PF00023">
    <property type="entry name" value="Ank"/>
    <property type="match status" value="1"/>
</dbReference>
<dbReference type="InterPro" id="IPR002110">
    <property type="entry name" value="Ankyrin_rpt"/>
</dbReference>